<proteinExistence type="predicted"/>
<name>A0AA86SYA6_9FABA</name>
<feature type="domain" description="Glycoside hydrolase family 13 N-terminal" evidence="1">
    <location>
        <begin position="85"/>
        <end position="168"/>
    </location>
</feature>
<dbReference type="PANTHER" id="PTHR43651">
    <property type="entry name" value="1,4-ALPHA-GLUCAN-BRANCHING ENZYME"/>
    <property type="match status" value="1"/>
</dbReference>
<evidence type="ECO:0000313" key="2">
    <source>
        <dbReference type="EMBL" id="CAJ1973144.1"/>
    </source>
</evidence>
<evidence type="ECO:0000259" key="1">
    <source>
        <dbReference type="Pfam" id="PF02922"/>
    </source>
</evidence>
<organism evidence="2 3">
    <name type="scientific">Sphenostylis stenocarpa</name>
    <dbReference type="NCBI Taxonomy" id="92480"/>
    <lineage>
        <taxon>Eukaryota</taxon>
        <taxon>Viridiplantae</taxon>
        <taxon>Streptophyta</taxon>
        <taxon>Embryophyta</taxon>
        <taxon>Tracheophyta</taxon>
        <taxon>Spermatophyta</taxon>
        <taxon>Magnoliopsida</taxon>
        <taxon>eudicotyledons</taxon>
        <taxon>Gunneridae</taxon>
        <taxon>Pentapetalae</taxon>
        <taxon>rosids</taxon>
        <taxon>fabids</taxon>
        <taxon>Fabales</taxon>
        <taxon>Fabaceae</taxon>
        <taxon>Papilionoideae</taxon>
        <taxon>50 kb inversion clade</taxon>
        <taxon>NPAAA clade</taxon>
        <taxon>indigoferoid/millettioid clade</taxon>
        <taxon>Phaseoleae</taxon>
        <taxon>Sphenostylis</taxon>
    </lineage>
</organism>
<dbReference type="EMBL" id="OY731406">
    <property type="protein sequence ID" value="CAJ1973144.1"/>
    <property type="molecule type" value="Genomic_DNA"/>
</dbReference>
<dbReference type="InterPro" id="IPR014756">
    <property type="entry name" value="Ig_E-set"/>
</dbReference>
<reference evidence="2" key="1">
    <citation type="submission" date="2023-10" db="EMBL/GenBank/DDBJ databases">
        <authorList>
            <person name="Domelevo Entfellner J.-B."/>
        </authorList>
    </citation>
    <scope>NUCLEOTIDE SEQUENCE</scope>
</reference>
<dbReference type="Gene3D" id="2.60.40.10">
    <property type="entry name" value="Immunoglobulins"/>
    <property type="match status" value="1"/>
</dbReference>
<evidence type="ECO:0000313" key="3">
    <source>
        <dbReference type="Proteomes" id="UP001189624"/>
    </source>
</evidence>
<protein>
    <recommendedName>
        <fullName evidence="1">Glycoside hydrolase family 13 N-terminal domain-containing protein</fullName>
    </recommendedName>
</protein>
<dbReference type="GO" id="GO:0004553">
    <property type="term" value="F:hydrolase activity, hydrolyzing O-glycosyl compounds"/>
    <property type="evidence" value="ECO:0007669"/>
    <property type="project" value="InterPro"/>
</dbReference>
<gene>
    <name evidence="2" type="ORF">AYBTSS11_LOCUS25204</name>
</gene>
<dbReference type="CDD" id="cd02854">
    <property type="entry name" value="E_set_GBE_euk_N"/>
    <property type="match status" value="1"/>
</dbReference>
<dbReference type="InterPro" id="IPR013783">
    <property type="entry name" value="Ig-like_fold"/>
</dbReference>
<dbReference type="Pfam" id="PF02922">
    <property type="entry name" value="CBM_48"/>
    <property type="match status" value="1"/>
</dbReference>
<dbReference type="SUPFAM" id="SSF81296">
    <property type="entry name" value="E set domains"/>
    <property type="match status" value="1"/>
</dbReference>
<dbReference type="InterPro" id="IPR004193">
    <property type="entry name" value="Glyco_hydro_13_N"/>
</dbReference>
<accession>A0AA86SYA6</accession>
<dbReference type="GO" id="GO:0005737">
    <property type="term" value="C:cytoplasm"/>
    <property type="evidence" value="ECO:0007669"/>
    <property type="project" value="TreeGrafter"/>
</dbReference>
<sequence>MEHLDSSLADLPRSRFKGVAVITDDKSTISSTEEYLENIGIFRIDPSLKPYKDHFKYRLKRYVDQKKLIEEYEGGLEEFAEGYLKFGFNREEDGIVYREWAPAAQEAQIIGDFNGWDGSNHQMEKNQFGVWSIKIPDADGNPAIPHNSRVKFRFRHGDGVWVDRIPAWIKYATVDPTRFAAPYDGVYWDPPLLERSHYSPVEFLLTCIL</sequence>
<dbReference type="GO" id="GO:0005975">
    <property type="term" value="P:carbohydrate metabolic process"/>
    <property type="evidence" value="ECO:0007669"/>
    <property type="project" value="InterPro"/>
</dbReference>
<dbReference type="PANTHER" id="PTHR43651:SF2">
    <property type="entry name" value="1,4-ALPHA-GLUCAN-BRANCHING ENZYME, CHLOROPLASTIC_AMYLOPLASTIC"/>
    <property type="match status" value="1"/>
</dbReference>
<dbReference type="Proteomes" id="UP001189624">
    <property type="component" value="Chromosome 9"/>
</dbReference>
<keyword evidence="3" id="KW-1185">Reference proteome</keyword>
<dbReference type="GO" id="GO:0003844">
    <property type="term" value="F:1,4-alpha-glucan branching enzyme activity"/>
    <property type="evidence" value="ECO:0007669"/>
    <property type="project" value="TreeGrafter"/>
</dbReference>
<dbReference type="AlphaFoldDB" id="A0AA86SYA6"/>
<dbReference type="Gramene" id="rna-AYBTSS11_LOCUS25204">
    <property type="protein sequence ID" value="CAJ1973144.1"/>
    <property type="gene ID" value="gene-AYBTSS11_LOCUS25204"/>
</dbReference>
<dbReference type="FunFam" id="2.60.40.10:FF:000250">
    <property type="entry name" value="1,4-alpha-glucan-branching enzyme, chloroplastic/amyloplastic"/>
    <property type="match status" value="1"/>
</dbReference>